<evidence type="ECO:0000313" key="3">
    <source>
        <dbReference type="EMBL" id="RDW68576.1"/>
    </source>
</evidence>
<reference evidence="3 4" key="1">
    <citation type="journal article" date="2018" name="IMA Fungus">
        <title>IMA Genome-F 9: Draft genome sequence of Annulohypoxylon stygium, Aspergillus mulundensis, Berkeleyomyces basicola (syn. Thielaviopsis basicola), Ceratocystis smalleyi, two Cercospora beticola strains, Coleophoma cylindrospora, Fusarium fracticaudum, Phialophora cf. hyalina, and Morchella septimelata.</title>
        <authorList>
            <person name="Wingfield B.D."/>
            <person name="Bills G.F."/>
            <person name="Dong Y."/>
            <person name="Huang W."/>
            <person name="Nel W.J."/>
            <person name="Swalarsk-Parry B.S."/>
            <person name="Vaghefi N."/>
            <person name="Wilken P.M."/>
            <person name="An Z."/>
            <person name="de Beer Z.W."/>
            <person name="De Vos L."/>
            <person name="Chen L."/>
            <person name="Duong T.A."/>
            <person name="Gao Y."/>
            <person name="Hammerbacher A."/>
            <person name="Kikkert J.R."/>
            <person name="Li Y."/>
            <person name="Li H."/>
            <person name="Li K."/>
            <person name="Li Q."/>
            <person name="Liu X."/>
            <person name="Ma X."/>
            <person name="Naidoo K."/>
            <person name="Pethybridge S.J."/>
            <person name="Sun J."/>
            <person name="Steenkamp E.T."/>
            <person name="van der Nest M.A."/>
            <person name="van Wyk S."/>
            <person name="Wingfield M.J."/>
            <person name="Xiong C."/>
            <person name="Yue Q."/>
            <person name="Zhang X."/>
        </authorList>
    </citation>
    <scope>NUCLEOTIDE SEQUENCE [LARGE SCALE GENOMIC DNA]</scope>
    <source>
        <strain evidence="3 4">BP5796</strain>
    </source>
</reference>
<dbReference type="GO" id="GO:0072527">
    <property type="term" value="P:pyrimidine-containing compound metabolic process"/>
    <property type="evidence" value="ECO:0007669"/>
    <property type="project" value="UniProtKB-ARBA"/>
</dbReference>
<evidence type="ECO:0000259" key="2">
    <source>
        <dbReference type="PROSITE" id="PS51747"/>
    </source>
</evidence>
<comment type="caution">
    <text evidence="3">The sequence shown here is derived from an EMBL/GenBank/DDBJ whole genome shotgun (WGS) entry which is preliminary data.</text>
</comment>
<name>A0A3D8R3L3_9HELO</name>
<dbReference type="GO" id="GO:0005829">
    <property type="term" value="C:cytosol"/>
    <property type="evidence" value="ECO:0007669"/>
    <property type="project" value="TreeGrafter"/>
</dbReference>
<sequence length="166" mass="17464">MTSTSPSTHKTLPPELHALVQTATDVLSTLPASDPPRLTDHTVASAALAADGRVFTGINMFHFAGGPCAENVAVGNAIAGGISSMYSPPSPNAPKVLLEAIVAVASQGRGVISPCGRCRQLLMDYWPAIKVLVQDEDGILRCLEIKELLPFAYVPKAFTRKDVVVG</sequence>
<dbReference type="SUPFAM" id="SSF53927">
    <property type="entry name" value="Cytidine deaminase-like"/>
    <property type="match status" value="1"/>
</dbReference>
<dbReference type="GO" id="GO:0008270">
    <property type="term" value="F:zinc ion binding"/>
    <property type="evidence" value="ECO:0007669"/>
    <property type="project" value="TreeGrafter"/>
</dbReference>
<dbReference type="PANTHER" id="PTHR11644">
    <property type="entry name" value="CYTIDINE DEAMINASE"/>
    <property type="match status" value="1"/>
</dbReference>
<dbReference type="EMBL" id="PDLN01000013">
    <property type="protein sequence ID" value="RDW68576.1"/>
    <property type="molecule type" value="Genomic_DNA"/>
</dbReference>
<dbReference type="Proteomes" id="UP000256328">
    <property type="component" value="Unassembled WGS sequence"/>
</dbReference>
<organism evidence="3 4">
    <name type="scientific">Coleophoma crateriformis</name>
    <dbReference type="NCBI Taxonomy" id="565419"/>
    <lineage>
        <taxon>Eukaryota</taxon>
        <taxon>Fungi</taxon>
        <taxon>Dikarya</taxon>
        <taxon>Ascomycota</taxon>
        <taxon>Pezizomycotina</taxon>
        <taxon>Leotiomycetes</taxon>
        <taxon>Helotiales</taxon>
        <taxon>Dermateaceae</taxon>
        <taxon>Coleophoma</taxon>
    </lineage>
</organism>
<evidence type="ECO:0000313" key="4">
    <source>
        <dbReference type="Proteomes" id="UP000256328"/>
    </source>
</evidence>
<dbReference type="InterPro" id="IPR016193">
    <property type="entry name" value="Cytidine_deaminase-like"/>
</dbReference>
<dbReference type="PROSITE" id="PS51747">
    <property type="entry name" value="CYT_DCMP_DEAMINASES_2"/>
    <property type="match status" value="1"/>
</dbReference>
<dbReference type="CDD" id="cd01283">
    <property type="entry name" value="cytidine_deaminase"/>
    <property type="match status" value="1"/>
</dbReference>
<feature type="domain" description="CMP/dCMP-type deaminase" evidence="2">
    <location>
        <begin position="7"/>
        <end position="156"/>
    </location>
</feature>
<dbReference type="OrthoDB" id="414540at2759"/>
<dbReference type="GO" id="GO:0004126">
    <property type="term" value="F:cytidine deaminase activity"/>
    <property type="evidence" value="ECO:0007669"/>
    <property type="project" value="TreeGrafter"/>
</dbReference>
<evidence type="ECO:0000256" key="1">
    <source>
        <dbReference type="ARBA" id="ARBA00006576"/>
    </source>
</evidence>
<accession>A0A3D8R3L3</accession>
<dbReference type="PANTHER" id="PTHR11644:SF2">
    <property type="entry name" value="CYTIDINE DEAMINASE"/>
    <property type="match status" value="1"/>
</dbReference>
<dbReference type="GO" id="GO:0055086">
    <property type="term" value="P:nucleobase-containing small molecule metabolic process"/>
    <property type="evidence" value="ECO:0007669"/>
    <property type="project" value="UniProtKB-ARBA"/>
</dbReference>
<dbReference type="InterPro" id="IPR050202">
    <property type="entry name" value="Cyt/Deoxycyt_deaminase"/>
</dbReference>
<dbReference type="Gene3D" id="3.40.140.10">
    <property type="entry name" value="Cytidine Deaminase, domain 2"/>
    <property type="match status" value="1"/>
</dbReference>
<comment type="similarity">
    <text evidence="1">Belongs to the cytidine and deoxycytidylate deaminase family.</text>
</comment>
<protein>
    <recommendedName>
        <fullName evidence="2">CMP/dCMP-type deaminase domain-containing protein</fullName>
    </recommendedName>
</protein>
<proteinExistence type="inferred from homology"/>
<dbReference type="InterPro" id="IPR002125">
    <property type="entry name" value="CMP_dCMP_dom"/>
</dbReference>
<dbReference type="AlphaFoldDB" id="A0A3D8R3L3"/>
<gene>
    <name evidence="3" type="ORF">BP5796_09233</name>
</gene>
<keyword evidence="4" id="KW-1185">Reference proteome</keyword>